<dbReference type="GO" id="GO:0016791">
    <property type="term" value="F:phosphatase activity"/>
    <property type="evidence" value="ECO:0007669"/>
    <property type="project" value="TreeGrafter"/>
</dbReference>
<sequence length="271" mass="29108">MNFEDKVFLIDLDGTMYRGEEPIAGAKEFVEQLQNKGIPYLFVTNNAMRNPAHAAANLNQITGLSVTAEHFYTSVETLKYILEADKPAGHIPSDGSGIAYVIGTNYVHDAVTDAGFSITTDVDNNEIAIVVVGLDQSVTYQQLMDASIAVQNGARFYLTNPDVQFPSVRGYVPGAGALGKVITAATRVEPIVCGKPNALIIEGALAKLGANKAQAVFLGDNLMTDISAAVNAGIDSIMIETGVHNRTDFKIYGVEPTMVVEDYETLLSTWQ</sequence>
<dbReference type="GO" id="GO:0005737">
    <property type="term" value="C:cytoplasm"/>
    <property type="evidence" value="ECO:0007669"/>
    <property type="project" value="TreeGrafter"/>
</dbReference>
<dbReference type="Pfam" id="PF13242">
    <property type="entry name" value="Hydrolase_like"/>
    <property type="match status" value="1"/>
</dbReference>
<accession>A0A3N4GQ95</accession>
<dbReference type="PANTHER" id="PTHR19288:SF46">
    <property type="entry name" value="HALOACID DEHALOGENASE-LIKE HYDROLASE DOMAIN-CONTAINING PROTEIN 2"/>
    <property type="match status" value="1"/>
</dbReference>
<dbReference type="EMBL" id="RKMG01000005">
    <property type="protein sequence ID" value="RPA61251.1"/>
    <property type="molecule type" value="Genomic_DNA"/>
</dbReference>
<dbReference type="PANTHER" id="PTHR19288">
    <property type="entry name" value="4-NITROPHENYLPHOSPHATASE-RELATED"/>
    <property type="match status" value="1"/>
</dbReference>
<gene>
    <name evidence="1" type="ORF">EF384_02405</name>
</gene>
<dbReference type="Proteomes" id="UP000273977">
    <property type="component" value="Unassembled WGS sequence"/>
</dbReference>
<evidence type="ECO:0000313" key="1">
    <source>
        <dbReference type="EMBL" id="RPA61251.1"/>
    </source>
</evidence>
<dbReference type="InterPro" id="IPR006357">
    <property type="entry name" value="HAD-SF_hydro_IIA"/>
</dbReference>
<dbReference type="NCBIfam" id="TIGR01460">
    <property type="entry name" value="HAD-SF-IIA"/>
    <property type="match status" value="1"/>
</dbReference>
<dbReference type="AlphaFoldDB" id="A0A3N4GQ95"/>
<protein>
    <submittedName>
        <fullName evidence="1">HAD-IIA family hydrolase</fullName>
    </submittedName>
</protein>
<dbReference type="InterPro" id="IPR036412">
    <property type="entry name" value="HAD-like_sf"/>
</dbReference>
<dbReference type="Pfam" id="PF13344">
    <property type="entry name" value="Hydrolase_6"/>
    <property type="match status" value="1"/>
</dbReference>
<dbReference type="InterPro" id="IPR023214">
    <property type="entry name" value="HAD_sf"/>
</dbReference>
<organism evidence="1 2">
    <name type="scientific">Aerococcus agrisoli</name>
    <dbReference type="NCBI Taxonomy" id="2487350"/>
    <lineage>
        <taxon>Bacteria</taxon>
        <taxon>Bacillati</taxon>
        <taxon>Bacillota</taxon>
        <taxon>Bacilli</taxon>
        <taxon>Lactobacillales</taxon>
        <taxon>Aerococcaceae</taxon>
        <taxon>Aerococcus</taxon>
    </lineage>
</organism>
<keyword evidence="1" id="KW-0378">Hydrolase</keyword>
<dbReference type="RefSeq" id="WP_123779398.1">
    <property type="nucleotide sequence ID" value="NZ_RKMG01000005.1"/>
</dbReference>
<name>A0A3N4GQ95_9LACT</name>
<comment type="caution">
    <text evidence="1">The sequence shown here is derived from an EMBL/GenBank/DDBJ whole genome shotgun (WGS) entry which is preliminary data.</text>
</comment>
<reference evidence="1 2" key="1">
    <citation type="submission" date="2018-11" db="EMBL/GenBank/DDBJ databases">
        <title>Aerococcus sp. SJQ22, whole genome shotgun sequence.</title>
        <authorList>
            <person name="Sun L."/>
            <person name="Gao X."/>
            <person name="Chen W."/>
            <person name="Huang K."/>
        </authorList>
    </citation>
    <scope>NUCLEOTIDE SEQUENCE [LARGE SCALE GENOMIC DNA]</scope>
    <source>
        <strain evidence="1 2">SJQ22</strain>
    </source>
</reference>
<dbReference type="OrthoDB" id="9810449at2"/>
<keyword evidence="2" id="KW-1185">Reference proteome</keyword>
<dbReference type="SUPFAM" id="SSF56784">
    <property type="entry name" value="HAD-like"/>
    <property type="match status" value="1"/>
</dbReference>
<dbReference type="Gene3D" id="3.40.50.1000">
    <property type="entry name" value="HAD superfamily/HAD-like"/>
    <property type="match status" value="2"/>
</dbReference>
<evidence type="ECO:0000313" key="2">
    <source>
        <dbReference type="Proteomes" id="UP000273977"/>
    </source>
</evidence>
<proteinExistence type="predicted"/>